<dbReference type="CDD" id="cd09020">
    <property type="entry name" value="D-hex-6-P-epi_like"/>
    <property type="match status" value="1"/>
</dbReference>
<reference evidence="6 7" key="2">
    <citation type="journal article" date="2011" name="J. Bacteriol.">
        <title>Genomes of three methylotrophs from a single niche uncover genetic and metabolic divergence of Methylophilaceae.</title>
        <authorList>
            <person name="Lapidus A."/>
            <person name="Clum A."/>
            <person name="Labutti K."/>
            <person name="Kaluzhnaya M.G."/>
            <person name="Lim S."/>
            <person name="Beck D.A."/>
            <person name="Glavina Del Rio T."/>
            <person name="Nolan M."/>
            <person name="Mavromatis K."/>
            <person name="Huntemann M."/>
            <person name="Lucas S."/>
            <person name="Lidstrom M.E."/>
            <person name="Ivanova N."/>
            <person name="Chistoserdova L."/>
        </authorList>
    </citation>
    <scope>NUCLEOTIDE SEQUENCE [LARGE SCALE GENOMIC DNA]</scope>
    <source>
        <strain evidence="6 7">301</strain>
    </source>
</reference>
<comment type="similarity">
    <text evidence="2 4">Belongs to the glucose-6-phosphate 1-epimerase family.</text>
</comment>
<dbReference type="GO" id="GO:0030246">
    <property type="term" value="F:carbohydrate binding"/>
    <property type="evidence" value="ECO:0007669"/>
    <property type="project" value="UniProtKB-UniRule"/>
</dbReference>
<dbReference type="OrthoDB" id="9790727at2"/>
<dbReference type="eggNOG" id="COG0676">
    <property type="taxonomic scope" value="Bacteria"/>
</dbReference>
<gene>
    <name evidence="6" type="ordered locus">M301_0383</name>
</gene>
<evidence type="ECO:0000256" key="5">
    <source>
        <dbReference type="PIRSR" id="PIRSR016020-1"/>
    </source>
</evidence>
<dbReference type="Pfam" id="PF01263">
    <property type="entry name" value="Aldose_epim"/>
    <property type="match status" value="1"/>
</dbReference>
<evidence type="ECO:0000313" key="7">
    <source>
        <dbReference type="Proteomes" id="UP000000383"/>
    </source>
</evidence>
<evidence type="ECO:0000256" key="2">
    <source>
        <dbReference type="ARBA" id="ARBA00005866"/>
    </source>
</evidence>
<dbReference type="GO" id="GO:0047938">
    <property type="term" value="F:glucose-6-phosphate 1-epimerase activity"/>
    <property type="evidence" value="ECO:0007669"/>
    <property type="project" value="UniProtKB-UniRule"/>
</dbReference>
<sequence length="314" mass="35197">MNTETLEASPLDANTLQTKKRLKLHAHVMQTQDESGLQYLEVDNPLCTARIALQGAHVMAWQPKFLVQPVLWLSSNARYVKGRSIRGGVPICWPWFGAHPTDSTFCPHGFARVIPWRVIDVDATPTGATRIMLEMADTPEAKRQLSYPYTLVATITVGRRLRVDLATTNQADHPFVISEAFHTYLNISDIANVKITGLQDCVYSDKMLKYERHVEHNPLTFDGEFDRVFINHSSDCTVHDKGYNRLIHVSKSGSDTTVVWSPGAEKSAQMADMGAPDEWRKMVCVETTNAMDNMVVINPGRTHVISAEYAVETL</sequence>
<dbReference type="Proteomes" id="UP000000383">
    <property type="component" value="Chromosome"/>
</dbReference>
<dbReference type="GO" id="GO:0005975">
    <property type="term" value="P:carbohydrate metabolic process"/>
    <property type="evidence" value="ECO:0007669"/>
    <property type="project" value="InterPro"/>
</dbReference>
<dbReference type="InterPro" id="IPR011013">
    <property type="entry name" value="Gal_mutarotase_sf_dom"/>
</dbReference>
<keyword evidence="3 4" id="KW-0413">Isomerase</keyword>
<dbReference type="PANTHER" id="PTHR11122:SF13">
    <property type="entry name" value="GLUCOSE-6-PHOSPHATE 1-EPIMERASE"/>
    <property type="match status" value="1"/>
</dbReference>
<dbReference type="RefSeq" id="WP_013147086.1">
    <property type="nucleotide sequence ID" value="NC_014207.1"/>
</dbReference>
<dbReference type="AlphaFoldDB" id="D7DLT6"/>
<dbReference type="EMBL" id="CP002056">
    <property type="protein sequence ID" value="ADI28770.1"/>
    <property type="molecule type" value="Genomic_DNA"/>
</dbReference>
<feature type="active site" evidence="5">
    <location>
        <position position="286"/>
    </location>
</feature>
<dbReference type="PANTHER" id="PTHR11122">
    <property type="entry name" value="APOSPORY-ASSOCIATED PROTEIN C-RELATED"/>
    <property type="match status" value="1"/>
</dbReference>
<dbReference type="InterPro" id="IPR025532">
    <property type="entry name" value="G6P_1-epimerase"/>
</dbReference>
<dbReference type="InterPro" id="IPR008183">
    <property type="entry name" value="Aldose_1/G6P_1-epimerase"/>
</dbReference>
<evidence type="ECO:0000313" key="6">
    <source>
        <dbReference type="EMBL" id="ADI28770.1"/>
    </source>
</evidence>
<keyword evidence="7" id="KW-1185">Reference proteome</keyword>
<proteinExistence type="inferred from homology"/>
<organism evidence="6 7">
    <name type="scientific">Methylotenera versatilis (strain 301)</name>
    <dbReference type="NCBI Taxonomy" id="666681"/>
    <lineage>
        <taxon>Bacteria</taxon>
        <taxon>Pseudomonadati</taxon>
        <taxon>Pseudomonadota</taxon>
        <taxon>Betaproteobacteria</taxon>
        <taxon>Nitrosomonadales</taxon>
        <taxon>Methylophilaceae</taxon>
        <taxon>Methylotenera</taxon>
    </lineage>
</organism>
<dbReference type="EC" id="5.1.3.15" evidence="4"/>
<feature type="active site" evidence="5">
    <location>
        <position position="182"/>
    </location>
</feature>
<dbReference type="PIRSF" id="PIRSF016020">
    <property type="entry name" value="PHexose_mutarotase"/>
    <property type="match status" value="1"/>
</dbReference>
<accession>D7DLT6</accession>
<dbReference type="SUPFAM" id="SSF74650">
    <property type="entry name" value="Galactose mutarotase-like"/>
    <property type="match status" value="1"/>
</dbReference>
<dbReference type="KEGG" id="meh:M301_0383"/>
<evidence type="ECO:0000256" key="4">
    <source>
        <dbReference type="PIRNR" id="PIRNR016020"/>
    </source>
</evidence>
<protein>
    <recommendedName>
        <fullName evidence="4">Putative glucose-6-phosphate 1-epimerase</fullName>
        <ecNumber evidence="4">5.1.3.15</ecNumber>
    </recommendedName>
</protein>
<evidence type="ECO:0000256" key="1">
    <source>
        <dbReference type="ARBA" id="ARBA00001096"/>
    </source>
</evidence>
<comment type="catalytic activity">
    <reaction evidence="1">
        <text>alpha-D-glucose 6-phosphate = beta-D-glucose 6-phosphate</text>
        <dbReference type="Rhea" id="RHEA:16249"/>
        <dbReference type="ChEBI" id="CHEBI:58225"/>
        <dbReference type="ChEBI" id="CHEBI:58247"/>
        <dbReference type="EC" id="5.1.3.15"/>
    </reaction>
</comment>
<dbReference type="Gene3D" id="2.70.98.10">
    <property type="match status" value="1"/>
</dbReference>
<dbReference type="HOGENOM" id="CLU_048345_4_0_4"/>
<dbReference type="InterPro" id="IPR014718">
    <property type="entry name" value="GH-type_carb-bd"/>
</dbReference>
<evidence type="ECO:0000256" key="3">
    <source>
        <dbReference type="ARBA" id="ARBA00023235"/>
    </source>
</evidence>
<reference evidence="7" key="1">
    <citation type="submission" date="2010-05" db="EMBL/GenBank/DDBJ databases">
        <title>Complete sequence of Methylotenera sp. 301.</title>
        <authorList>
            <person name="Lucas S."/>
            <person name="Copeland A."/>
            <person name="Lapidus A."/>
            <person name="Cheng J.-F."/>
            <person name="Bruce D."/>
            <person name="Goodwin L."/>
            <person name="Pitluck S."/>
            <person name="Clum A."/>
            <person name="Land M."/>
            <person name="Hauser L."/>
            <person name="Kyrpides N."/>
            <person name="Ivanova N."/>
            <person name="Chistoservova L."/>
            <person name="Kalyuzhnaya M."/>
            <person name="Woyke T."/>
        </authorList>
    </citation>
    <scope>NUCLEOTIDE SEQUENCE [LARGE SCALE GENOMIC DNA]</scope>
    <source>
        <strain evidence="7">301</strain>
    </source>
</reference>
<dbReference type="GO" id="GO:0005737">
    <property type="term" value="C:cytoplasm"/>
    <property type="evidence" value="ECO:0007669"/>
    <property type="project" value="TreeGrafter"/>
</dbReference>
<name>D7DLT6_METV0</name>
<dbReference type="STRING" id="666681.M301_0383"/>